<dbReference type="InterPro" id="IPR005013">
    <property type="entry name" value="DDOST_48_kDa_subunit"/>
</dbReference>
<dbReference type="GeneID" id="31365797"/>
<feature type="chain" id="PRO_5005126288" description="Dolichyl-diphosphooligosaccharide--protein glycosyltransferase 48 kDa subunit" evidence="8">
    <location>
        <begin position="24"/>
        <end position="891"/>
    </location>
</feature>
<dbReference type="InParanoid" id="D3BQ06"/>
<evidence type="ECO:0000256" key="4">
    <source>
        <dbReference type="ARBA" id="ARBA00022692"/>
    </source>
</evidence>
<feature type="compositionally biased region" description="Low complexity" evidence="9">
    <location>
        <begin position="840"/>
        <end position="861"/>
    </location>
</feature>
<dbReference type="GO" id="GO:0008250">
    <property type="term" value="C:oligosaccharyltransferase complex"/>
    <property type="evidence" value="ECO:0007669"/>
    <property type="project" value="TreeGrafter"/>
</dbReference>
<feature type="compositionally biased region" description="Low complexity" evidence="9">
    <location>
        <begin position="562"/>
        <end position="576"/>
    </location>
</feature>
<evidence type="ECO:0000256" key="5">
    <source>
        <dbReference type="ARBA" id="ARBA00022824"/>
    </source>
</evidence>
<gene>
    <name evidence="12" type="primary">wbp1</name>
    <name evidence="12" type="ORF">PPL_10326</name>
</gene>
<keyword evidence="13" id="KW-1185">Reference proteome</keyword>
<feature type="domain" description="OST48 middle" evidence="11">
    <location>
        <begin position="281"/>
        <end position="396"/>
    </location>
</feature>
<dbReference type="UniPathway" id="UPA00378"/>
<comment type="caution">
    <text evidence="12">The sequence shown here is derived from an EMBL/GenBank/DDBJ whole genome shotgun (WGS) entry which is preliminary data.</text>
</comment>
<sequence>MRYNTLFLSVIVLVTLIAASTNADIGGKRTLVVLDDLSIQQSHSIFFKSLSDRGYKLQFVRPEEKVALEKYGDFNYDHLILFAPTSDANQIISFVDAGNNVLIAGSSVVSDTIRDVASEVGMDIEDDKTNVFDHTNFDKSIDNQHNLIVADQFIKDSPIILQGADKTPVLFKGIGHAIRQNELNYAVLTGASTAYSGKATTGASTKLLGKRVGLVSSLQARNSARVTFSGSLELFSDNFFNAKVNGNQPSGNQKFVENLVSWTFQERGILRTSNLQISKGNDTNPTLFTVKDDIVEEFTGGKWVPYVDQLELEIIMLDPYIRTFIKGDKNGVYSADLKLPDVYGVYTFESTVRRPGYSKLESIIRHPIRPFRHDSYERFIPSAYPYYAASFSMLVDLGNQVIMLHNTKYYDNHIRTSPLGYLCEHQQNHVNQQITQIGYKVPNNSAEGIVENRSVPRLVNETSTQLELLRNVEIRQDIGPLDKSSLSPSFPTSPPSQFIQSRYQQRLTLPVAPDPTILSNLQEPIFGAVDVLSGFNVGSDFNADPQFNSTPGQQPEPPLEAPANTINTPGNTTTTPRVPPTKKVDRRVNRKPVPMQRVQGAKDQAKSKSKKSKAISAALRKVFPGSGLPMTLSIVQAPTSIINRSVATFKLHITGDVHPNYLVVVARPTNPSMLRLEDQSVGVDESGIVEMRIKLYSLDKLNFKTGVLINFRLVNDTNQVLTDTIRTDITVPIPFIANTKDLSYPKIKSITHNVFCEHLVPNEDMINSMITADRLKWGSTNELTLYVVEVESLMIKHIINQGSIPPGERSKTVAFCQIPKYLFDGNHSLHAQYVKVETNNIDDNNNNNNNNNNNSDNNNTNETKKKTNSIPPQARWSTWSYGFEGSVMLVF</sequence>
<dbReference type="AlphaFoldDB" id="D3BQ06"/>
<feature type="region of interest" description="Disordered" evidence="9">
    <location>
        <begin position="840"/>
        <end position="871"/>
    </location>
</feature>
<evidence type="ECO:0000256" key="1">
    <source>
        <dbReference type="ARBA" id="ARBA00004479"/>
    </source>
</evidence>
<dbReference type="PANTHER" id="PTHR10830:SF0">
    <property type="entry name" value="DOLICHYL-DIPHOSPHOOLIGOSACCHARIDE--PROTEIN GLYCOSYLTRANSFERASE 48 KDA SUBUNIT"/>
    <property type="match status" value="1"/>
</dbReference>
<evidence type="ECO:0000256" key="7">
    <source>
        <dbReference type="ARBA" id="ARBA00023136"/>
    </source>
</evidence>
<comment type="subcellular location">
    <subcellularLocation>
        <location evidence="8">Endoplasmic reticulum membrane</location>
        <topology evidence="8">Single-pass type I membrane protein</topology>
    </subcellularLocation>
    <subcellularLocation>
        <location evidence="1">Membrane</location>
        <topology evidence="1">Single-pass type I membrane protein</topology>
    </subcellularLocation>
</comment>
<evidence type="ECO:0000313" key="12">
    <source>
        <dbReference type="EMBL" id="EFA76557.1"/>
    </source>
</evidence>
<evidence type="ECO:0000256" key="2">
    <source>
        <dbReference type="ARBA" id="ARBA00004922"/>
    </source>
</evidence>
<keyword evidence="5 8" id="KW-0256">Endoplasmic reticulum</keyword>
<feature type="signal peptide" evidence="8">
    <location>
        <begin position="1"/>
        <end position="23"/>
    </location>
</feature>
<keyword evidence="8" id="KW-0732">Signal</keyword>
<dbReference type="Pfam" id="PF23358">
    <property type="entry name" value="OST48_MD"/>
    <property type="match status" value="1"/>
</dbReference>
<feature type="region of interest" description="Disordered" evidence="9">
    <location>
        <begin position="542"/>
        <end position="611"/>
    </location>
</feature>
<keyword evidence="4" id="KW-0812">Transmembrane</keyword>
<evidence type="ECO:0000313" key="13">
    <source>
        <dbReference type="Proteomes" id="UP000001396"/>
    </source>
</evidence>
<protein>
    <recommendedName>
        <fullName evidence="8">Dolichyl-diphosphooligosaccharide--protein glycosyltransferase 48 kDa subunit</fullName>
        <shortName evidence="8">Oligosaccharyl transferase 48 kDa subunit</shortName>
    </recommendedName>
</protein>
<keyword evidence="7" id="KW-0472">Membrane</keyword>
<comment type="similarity">
    <text evidence="3 8">Belongs to the DDOST 48 kDa subunit family.</text>
</comment>
<dbReference type="InterPro" id="IPR055459">
    <property type="entry name" value="OST48_MD"/>
</dbReference>
<evidence type="ECO:0000259" key="10">
    <source>
        <dbReference type="Pfam" id="PF03345"/>
    </source>
</evidence>
<accession>D3BQ06</accession>
<name>D3BQ06_HETP5</name>
<evidence type="ECO:0000256" key="8">
    <source>
        <dbReference type="RuleBase" id="RU361142"/>
    </source>
</evidence>
<organism evidence="12 13">
    <name type="scientific">Heterostelium pallidum (strain ATCC 26659 / Pp 5 / PN500)</name>
    <name type="common">Cellular slime mold</name>
    <name type="synonym">Polysphondylium pallidum</name>
    <dbReference type="NCBI Taxonomy" id="670386"/>
    <lineage>
        <taxon>Eukaryota</taxon>
        <taxon>Amoebozoa</taxon>
        <taxon>Evosea</taxon>
        <taxon>Eumycetozoa</taxon>
        <taxon>Dictyostelia</taxon>
        <taxon>Acytosteliales</taxon>
        <taxon>Acytosteliaceae</taxon>
        <taxon>Heterostelium</taxon>
    </lineage>
</organism>
<keyword evidence="6" id="KW-1133">Transmembrane helix</keyword>
<dbReference type="RefSeq" id="XP_020428689.1">
    <property type="nucleotide sequence ID" value="XM_020581104.1"/>
</dbReference>
<dbReference type="PANTHER" id="PTHR10830">
    <property type="entry name" value="DOLICHYL-DIPHOSPHOOLIGOSACCHARIDE--PROTEIN GLYCOSYLTRANSFERASE 48 KDA SUBUNIT"/>
    <property type="match status" value="1"/>
</dbReference>
<evidence type="ECO:0000259" key="11">
    <source>
        <dbReference type="Pfam" id="PF23358"/>
    </source>
</evidence>
<reference evidence="12 13" key="1">
    <citation type="journal article" date="2011" name="Genome Res.">
        <title>Phylogeny-wide analysis of social amoeba genomes highlights ancient origins for complex intercellular communication.</title>
        <authorList>
            <person name="Heidel A.J."/>
            <person name="Lawal H.M."/>
            <person name="Felder M."/>
            <person name="Schilde C."/>
            <person name="Helps N.R."/>
            <person name="Tunggal B."/>
            <person name="Rivero F."/>
            <person name="John U."/>
            <person name="Schleicher M."/>
            <person name="Eichinger L."/>
            <person name="Platzer M."/>
            <person name="Noegel A.A."/>
            <person name="Schaap P."/>
            <person name="Gloeckner G."/>
        </authorList>
    </citation>
    <scope>NUCLEOTIDE SEQUENCE [LARGE SCALE GENOMIC DNA]</scope>
    <source>
        <strain evidence="13">ATCC 26659 / Pp 5 / PN500</strain>
    </source>
</reference>
<dbReference type="InterPro" id="IPR055457">
    <property type="entry name" value="OST48_N"/>
</dbReference>
<dbReference type="STRING" id="670386.D3BQ06"/>
<dbReference type="GO" id="GO:0018279">
    <property type="term" value="P:protein N-linked glycosylation via asparagine"/>
    <property type="evidence" value="ECO:0007669"/>
    <property type="project" value="UniProtKB-UniRule"/>
</dbReference>
<evidence type="ECO:0000256" key="6">
    <source>
        <dbReference type="ARBA" id="ARBA00022989"/>
    </source>
</evidence>
<dbReference type="EMBL" id="ADBJ01000047">
    <property type="protein sequence ID" value="EFA76557.1"/>
    <property type="molecule type" value="Genomic_DNA"/>
</dbReference>
<evidence type="ECO:0000256" key="3">
    <source>
        <dbReference type="ARBA" id="ARBA00008743"/>
    </source>
</evidence>
<dbReference type="Proteomes" id="UP000001396">
    <property type="component" value="Unassembled WGS sequence"/>
</dbReference>
<evidence type="ECO:0000256" key="9">
    <source>
        <dbReference type="SAM" id="MobiDB-lite"/>
    </source>
</evidence>
<keyword evidence="12" id="KW-0808">Transferase</keyword>
<comment type="pathway">
    <text evidence="2 8">Protein modification; protein glycosylation.</text>
</comment>
<proteinExistence type="inferred from homology"/>
<comment type="subunit">
    <text evidence="8">Component of the oligosaccharyltransferase (OST) complex.</text>
</comment>
<comment type="function">
    <text evidence="8">Subunit of the oligosaccharyl transferase (OST) complex that catalyzes the initial transfer of a defined glycan (Glc(3)Man(9)GlcNAc(2) in eukaryotes) from the lipid carrier dolichol-pyrophosphate to an asparagine residue within an Asn-X-Ser/Thr consensus motif in nascent polypeptide chains, the first step in protein N-glycosylation. N-glycosylation occurs cotranslationally and the complex associates with the Sec61 complex at the channel-forming translocon complex that mediates protein translocation across the endoplasmic reticulum (ER).</text>
</comment>
<dbReference type="GO" id="GO:0016740">
    <property type="term" value="F:transferase activity"/>
    <property type="evidence" value="ECO:0007669"/>
    <property type="project" value="UniProtKB-KW"/>
</dbReference>
<dbReference type="Pfam" id="PF03345">
    <property type="entry name" value="OST48_N"/>
    <property type="match status" value="1"/>
</dbReference>
<feature type="domain" description="OST48 N-terminal" evidence="10">
    <location>
        <begin position="29"/>
        <end position="263"/>
    </location>
</feature>